<dbReference type="InterPro" id="IPR001680">
    <property type="entry name" value="WD40_rpt"/>
</dbReference>
<dbReference type="InterPro" id="IPR015943">
    <property type="entry name" value="WD40/YVTN_repeat-like_dom_sf"/>
</dbReference>
<dbReference type="GeneID" id="87814709"/>
<dbReference type="InterPro" id="IPR020472">
    <property type="entry name" value="WD40_PAC1"/>
</dbReference>
<dbReference type="PANTHER" id="PTHR14604">
    <property type="entry name" value="WD40 REPEAT PF20"/>
    <property type="match status" value="1"/>
</dbReference>
<feature type="region of interest" description="Disordered" evidence="4">
    <location>
        <begin position="610"/>
        <end position="642"/>
    </location>
</feature>
<evidence type="ECO:0000256" key="3">
    <source>
        <dbReference type="PROSITE-ProRule" id="PRU00221"/>
    </source>
</evidence>
<feature type="repeat" description="WD" evidence="3">
    <location>
        <begin position="366"/>
        <end position="409"/>
    </location>
</feature>
<feature type="region of interest" description="Disordered" evidence="4">
    <location>
        <begin position="144"/>
        <end position="171"/>
    </location>
</feature>
<dbReference type="AlphaFoldDB" id="A0AAN6UXS7"/>
<feature type="region of interest" description="Disordered" evidence="4">
    <location>
        <begin position="1"/>
        <end position="31"/>
    </location>
</feature>
<feature type="region of interest" description="Disordered" evidence="4">
    <location>
        <begin position="204"/>
        <end position="261"/>
    </location>
</feature>
<accession>A0AAN6UXS7</accession>
<feature type="region of interest" description="Disordered" evidence="4">
    <location>
        <begin position="866"/>
        <end position="910"/>
    </location>
</feature>
<name>A0AAN6UXS7_9PEZI</name>
<dbReference type="PRINTS" id="PR00320">
    <property type="entry name" value="GPROTEINBRPT"/>
</dbReference>
<dbReference type="RefSeq" id="XP_062634366.1">
    <property type="nucleotide sequence ID" value="XM_062778096.1"/>
</dbReference>
<dbReference type="Gene3D" id="1.20.1280.50">
    <property type="match status" value="1"/>
</dbReference>
<evidence type="ECO:0000313" key="5">
    <source>
        <dbReference type="EMBL" id="KAK4140995.1"/>
    </source>
</evidence>
<dbReference type="InterPro" id="IPR050995">
    <property type="entry name" value="WD-F-box_domain-protein"/>
</dbReference>
<feature type="repeat" description="WD" evidence="3">
    <location>
        <begin position="528"/>
        <end position="567"/>
    </location>
</feature>
<dbReference type="PROSITE" id="PS50082">
    <property type="entry name" value="WD_REPEATS_2"/>
    <property type="match status" value="4"/>
</dbReference>
<dbReference type="SUPFAM" id="SSF50978">
    <property type="entry name" value="WD40 repeat-like"/>
    <property type="match status" value="1"/>
</dbReference>
<dbReference type="InterPro" id="IPR036047">
    <property type="entry name" value="F-box-like_dom_sf"/>
</dbReference>
<keyword evidence="2" id="KW-0677">Repeat</keyword>
<reference evidence="5" key="1">
    <citation type="journal article" date="2023" name="Mol. Phylogenet. Evol.">
        <title>Genome-scale phylogeny and comparative genomics of the fungal order Sordariales.</title>
        <authorList>
            <person name="Hensen N."/>
            <person name="Bonometti L."/>
            <person name="Westerberg I."/>
            <person name="Brannstrom I.O."/>
            <person name="Guillou S."/>
            <person name="Cros-Aarteil S."/>
            <person name="Calhoun S."/>
            <person name="Haridas S."/>
            <person name="Kuo A."/>
            <person name="Mondo S."/>
            <person name="Pangilinan J."/>
            <person name="Riley R."/>
            <person name="LaButti K."/>
            <person name="Andreopoulos B."/>
            <person name="Lipzen A."/>
            <person name="Chen C."/>
            <person name="Yan M."/>
            <person name="Daum C."/>
            <person name="Ng V."/>
            <person name="Clum A."/>
            <person name="Steindorff A."/>
            <person name="Ohm R.A."/>
            <person name="Martin F."/>
            <person name="Silar P."/>
            <person name="Natvig D.O."/>
            <person name="Lalanne C."/>
            <person name="Gautier V."/>
            <person name="Ament-Velasquez S.L."/>
            <person name="Kruys A."/>
            <person name="Hutchinson M.I."/>
            <person name="Powell A.J."/>
            <person name="Barry K."/>
            <person name="Miller A.N."/>
            <person name="Grigoriev I.V."/>
            <person name="Debuchy R."/>
            <person name="Gladieux P."/>
            <person name="Hiltunen Thoren M."/>
            <person name="Johannesson H."/>
        </authorList>
    </citation>
    <scope>NUCLEOTIDE SEQUENCE</scope>
    <source>
        <strain evidence="5">CBS 141.50</strain>
    </source>
</reference>
<keyword evidence="1 3" id="KW-0853">WD repeat</keyword>
<feature type="repeat" description="WD" evidence="3">
    <location>
        <begin position="488"/>
        <end position="527"/>
    </location>
</feature>
<feature type="region of interest" description="Disordered" evidence="4">
    <location>
        <begin position="927"/>
        <end position="996"/>
    </location>
</feature>
<feature type="compositionally biased region" description="Low complexity" evidence="4">
    <location>
        <begin position="984"/>
        <end position="996"/>
    </location>
</feature>
<dbReference type="SMART" id="SM00320">
    <property type="entry name" value="WD40"/>
    <property type="match status" value="6"/>
</dbReference>
<keyword evidence="6" id="KW-1185">Reference proteome</keyword>
<dbReference type="PROSITE" id="PS00678">
    <property type="entry name" value="WD_REPEATS_1"/>
    <property type="match status" value="1"/>
</dbReference>
<feature type="repeat" description="WD" evidence="3">
    <location>
        <begin position="326"/>
        <end position="365"/>
    </location>
</feature>
<comment type="caution">
    <text evidence="5">The sequence shown here is derived from an EMBL/GenBank/DDBJ whole genome shotgun (WGS) entry which is preliminary data.</text>
</comment>
<dbReference type="PROSITE" id="PS50294">
    <property type="entry name" value="WD_REPEATS_REGION"/>
    <property type="match status" value="3"/>
</dbReference>
<dbReference type="PANTHER" id="PTHR14604:SF4">
    <property type="entry name" value="F-BOX DOMAIN-CONTAINING PROTEIN"/>
    <property type="match status" value="1"/>
</dbReference>
<evidence type="ECO:0000256" key="4">
    <source>
        <dbReference type="SAM" id="MobiDB-lite"/>
    </source>
</evidence>
<feature type="compositionally biased region" description="Low complexity" evidence="4">
    <location>
        <begin position="948"/>
        <end position="961"/>
    </location>
</feature>
<evidence type="ECO:0000256" key="1">
    <source>
        <dbReference type="ARBA" id="ARBA00022574"/>
    </source>
</evidence>
<evidence type="ECO:0000313" key="6">
    <source>
        <dbReference type="Proteomes" id="UP001302676"/>
    </source>
</evidence>
<dbReference type="InterPro" id="IPR036322">
    <property type="entry name" value="WD40_repeat_dom_sf"/>
</dbReference>
<proteinExistence type="predicted"/>
<feature type="region of interest" description="Disordered" evidence="4">
    <location>
        <begin position="721"/>
        <end position="783"/>
    </location>
</feature>
<gene>
    <name evidence="5" type="ORF">C8A04DRAFT_14438</name>
</gene>
<dbReference type="SUPFAM" id="SSF81383">
    <property type="entry name" value="F-box domain"/>
    <property type="match status" value="1"/>
</dbReference>
<dbReference type="Proteomes" id="UP001302676">
    <property type="component" value="Unassembled WGS sequence"/>
</dbReference>
<dbReference type="CDD" id="cd00200">
    <property type="entry name" value="WD40"/>
    <property type="match status" value="1"/>
</dbReference>
<dbReference type="Pfam" id="PF00400">
    <property type="entry name" value="WD40"/>
    <property type="match status" value="5"/>
</dbReference>
<protein>
    <submittedName>
        <fullName evidence="5">Uncharacterized protein</fullName>
    </submittedName>
</protein>
<organism evidence="5 6">
    <name type="scientific">Dichotomopilus funicola</name>
    <dbReference type="NCBI Taxonomy" id="1934379"/>
    <lineage>
        <taxon>Eukaryota</taxon>
        <taxon>Fungi</taxon>
        <taxon>Dikarya</taxon>
        <taxon>Ascomycota</taxon>
        <taxon>Pezizomycotina</taxon>
        <taxon>Sordariomycetes</taxon>
        <taxon>Sordariomycetidae</taxon>
        <taxon>Sordariales</taxon>
        <taxon>Chaetomiaceae</taxon>
        <taxon>Dichotomopilus</taxon>
    </lineage>
</organism>
<dbReference type="EMBL" id="MU853619">
    <property type="protein sequence ID" value="KAK4140995.1"/>
    <property type="molecule type" value="Genomic_DNA"/>
</dbReference>
<dbReference type="Gene3D" id="2.130.10.10">
    <property type="entry name" value="YVTN repeat-like/Quinoprotein amine dehydrogenase"/>
    <property type="match status" value="2"/>
</dbReference>
<evidence type="ECO:0000256" key="2">
    <source>
        <dbReference type="ARBA" id="ARBA00022737"/>
    </source>
</evidence>
<sequence>MAGFNPQPDEGYSEDPLTAQSAAPSTLPLKSQREDAVTTLGTLNSARSGDEFPPWLVQHISSLPLTRKTELAMALLNDLPTTVISQIVENLHPRLYIDFVRCLPPEVCLHILEYLDPLSLINLWEQLYFLEGWKAVPGEVAAAEKEMNGPTSSSIHGVSRRMGSDDDGHAHKKRAISLSPTLDIDRDTVMTDAGASLKQEPIEMDQSETSIFGGPRRPPLRTGISQRMSNLDIPSPVSRSNSKGKGVDKGKGKAKSTAYTDTSRPSFLQTVMRPQLAKSSLWAWDGSSTRFKINWKYLYSMRRKLEVNWERGRYVNFQFPHPAHPEEGHEECVYSLQFNAQYLVSGSRDRTIKVWDMKTRRCLRTLAKHRGSVLCLQFDADPNEDIIVSGSSDSDVIIWRLSTGVPIQTLKNAHRESVLNVRFDSRILVTCSKDKTIKVFNRKPLRYGDLGYQEVDPVGTNIKDYGYNIPMTPDDYPIISAWTMIGCLEGHSAAVNAIQILDREVVSGSGDRHIKVWDWPTQVCTRTIVGHNKGIACVQYDGRRIVSGSSDSEVKVFDRQTGLEVANLRSHTNLVRTVQAGFGDMPYSVEADLEEAKRVDQQYFKALESGMLEERERPRGPGRRPGNAGSRRPEDICAYGAKLPPGGGGGRYGRIISGSYDASIIIWRRDKEGVWKDQHHLRQETAAAAAMQQDRNGAGVPLHPSVQNLVSREALRAIRAAANASPSAAPTAPVTATTTATPATTATTTTTNNAGPSTAPPNNALRSQTSSAPPGTLTGPTLPPISALAMEIAQSEPSTAATFPGFHPAIDTAIEAGPQALAAAIAAQPGILAHRSYVEAAIDRQQNPVLRSQLRQTFASAVVRAQSEQARHRREAIRRQGAVADSAAAGPSVGQPGNIGSSRSQPQPQPQIAAGVLTPAQMAAAAAHQASAQIPQGAHMHQVPSPLPAVVPVAPHRAPSSTAGAGSVVGASSHQIPHQHHQQQHQAQNQLQNQNQAAAAAAATAATAAFDVPDPANAARVFKIQYDARRLICCSQRSVIVGWDFCNGDAELEEASRFYGPVD</sequence>
<reference evidence="5" key="2">
    <citation type="submission" date="2023-05" db="EMBL/GenBank/DDBJ databases">
        <authorList>
            <consortium name="Lawrence Berkeley National Laboratory"/>
            <person name="Steindorff A."/>
            <person name="Hensen N."/>
            <person name="Bonometti L."/>
            <person name="Westerberg I."/>
            <person name="Brannstrom I.O."/>
            <person name="Guillou S."/>
            <person name="Cros-Aarteil S."/>
            <person name="Calhoun S."/>
            <person name="Haridas S."/>
            <person name="Kuo A."/>
            <person name="Mondo S."/>
            <person name="Pangilinan J."/>
            <person name="Riley R."/>
            <person name="Labutti K."/>
            <person name="Andreopoulos B."/>
            <person name="Lipzen A."/>
            <person name="Chen C."/>
            <person name="Yanf M."/>
            <person name="Daum C."/>
            <person name="Ng V."/>
            <person name="Clum A."/>
            <person name="Ohm R."/>
            <person name="Martin F."/>
            <person name="Silar P."/>
            <person name="Natvig D."/>
            <person name="Lalanne C."/>
            <person name="Gautier V."/>
            <person name="Ament-Velasquez S.L."/>
            <person name="Kruys A."/>
            <person name="Hutchinson M.I."/>
            <person name="Powell A.J."/>
            <person name="Barry K."/>
            <person name="Miller A.N."/>
            <person name="Grigoriev I.V."/>
            <person name="Debuchy R."/>
            <person name="Gladieux P."/>
            <person name="Thoren M.H."/>
            <person name="Johannesson H."/>
        </authorList>
    </citation>
    <scope>NUCLEOTIDE SEQUENCE</scope>
    <source>
        <strain evidence="5">CBS 141.50</strain>
    </source>
</reference>
<feature type="compositionally biased region" description="Low complexity" evidence="4">
    <location>
        <begin position="721"/>
        <end position="764"/>
    </location>
</feature>
<dbReference type="InterPro" id="IPR019775">
    <property type="entry name" value="WD40_repeat_CS"/>
</dbReference>